<dbReference type="Pfam" id="PF00196">
    <property type="entry name" value="GerE"/>
    <property type="match status" value="1"/>
</dbReference>
<dbReference type="SUPFAM" id="SSF46894">
    <property type="entry name" value="C-terminal effector domain of the bipartite response regulators"/>
    <property type="match status" value="1"/>
</dbReference>
<evidence type="ECO:0000259" key="6">
    <source>
        <dbReference type="PROSITE" id="PS50043"/>
    </source>
</evidence>
<organism evidence="8 9">
    <name type="scientific">Nocardioides bruguierae</name>
    <dbReference type="NCBI Taxonomy" id="2945102"/>
    <lineage>
        <taxon>Bacteria</taxon>
        <taxon>Bacillati</taxon>
        <taxon>Actinomycetota</taxon>
        <taxon>Actinomycetes</taxon>
        <taxon>Propionibacteriales</taxon>
        <taxon>Nocardioidaceae</taxon>
        <taxon>Nocardioides</taxon>
    </lineage>
</organism>
<dbReference type="InterPro" id="IPR016032">
    <property type="entry name" value="Sig_transdc_resp-reg_C-effctor"/>
</dbReference>
<dbReference type="CDD" id="cd06170">
    <property type="entry name" value="LuxR_C_like"/>
    <property type="match status" value="1"/>
</dbReference>
<protein>
    <submittedName>
        <fullName evidence="8">Response regulator transcription factor</fullName>
    </submittedName>
</protein>
<evidence type="ECO:0000256" key="3">
    <source>
        <dbReference type="ARBA" id="ARBA00023125"/>
    </source>
</evidence>
<dbReference type="InterPro" id="IPR000792">
    <property type="entry name" value="Tscrpt_reg_LuxR_C"/>
</dbReference>
<dbReference type="SMART" id="SM00448">
    <property type="entry name" value="REC"/>
    <property type="match status" value="1"/>
</dbReference>
<dbReference type="AlphaFoldDB" id="A0A9X2D9C2"/>
<evidence type="ECO:0000256" key="2">
    <source>
        <dbReference type="ARBA" id="ARBA00023015"/>
    </source>
</evidence>
<evidence type="ECO:0000313" key="9">
    <source>
        <dbReference type="Proteomes" id="UP001139485"/>
    </source>
</evidence>
<dbReference type="Pfam" id="PF00072">
    <property type="entry name" value="Response_reg"/>
    <property type="match status" value="1"/>
</dbReference>
<keyword evidence="1 5" id="KW-0597">Phosphoprotein</keyword>
<evidence type="ECO:0000256" key="4">
    <source>
        <dbReference type="ARBA" id="ARBA00023163"/>
    </source>
</evidence>
<feature type="domain" description="Response regulatory" evidence="7">
    <location>
        <begin position="10"/>
        <end position="125"/>
    </location>
</feature>
<proteinExistence type="predicted"/>
<dbReference type="InterPro" id="IPR011006">
    <property type="entry name" value="CheY-like_superfamily"/>
</dbReference>
<dbReference type="InterPro" id="IPR001789">
    <property type="entry name" value="Sig_transdc_resp-reg_receiver"/>
</dbReference>
<dbReference type="InterPro" id="IPR058245">
    <property type="entry name" value="NreC/VraR/RcsB-like_REC"/>
</dbReference>
<dbReference type="EMBL" id="JAMOIL010000019">
    <property type="protein sequence ID" value="MCM0621541.1"/>
    <property type="molecule type" value="Genomic_DNA"/>
</dbReference>
<comment type="caution">
    <text evidence="8">The sequence shown here is derived from an EMBL/GenBank/DDBJ whole genome shotgun (WGS) entry which is preliminary data.</text>
</comment>
<dbReference type="PRINTS" id="PR00038">
    <property type="entry name" value="HTHLUXR"/>
</dbReference>
<keyword evidence="4" id="KW-0804">Transcription</keyword>
<keyword evidence="9" id="KW-1185">Reference proteome</keyword>
<dbReference type="PANTHER" id="PTHR43214:SF24">
    <property type="entry name" value="TRANSCRIPTIONAL REGULATORY PROTEIN NARL-RELATED"/>
    <property type="match status" value="1"/>
</dbReference>
<accession>A0A9X2D9C2</accession>
<dbReference type="PANTHER" id="PTHR43214">
    <property type="entry name" value="TWO-COMPONENT RESPONSE REGULATOR"/>
    <property type="match status" value="1"/>
</dbReference>
<name>A0A9X2D9C2_9ACTN</name>
<dbReference type="PROSITE" id="PS50043">
    <property type="entry name" value="HTH_LUXR_2"/>
    <property type="match status" value="1"/>
</dbReference>
<dbReference type="GO" id="GO:0006355">
    <property type="term" value="P:regulation of DNA-templated transcription"/>
    <property type="evidence" value="ECO:0007669"/>
    <property type="project" value="InterPro"/>
</dbReference>
<dbReference type="CDD" id="cd17535">
    <property type="entry name" value="REC_NarL-like"/>
    <property type="match status" value="1"/>
</dbReference>
<evidence type="ECO:0000256" key="5">
    <source>
        <dbReference type="PROSITE-ProRule" id="PRU00169"/>
    </source>
</evidence>
<gene>
    <name evidence="8" type="ORF">M8330_14705</name>
</gene>
<evidence type="ECO:0000259" key="7">
    <source>
        <dbReference type="PROSITE" id="PS50110"/>
    </source>
</evidence>
<sequence>MSTSVAQPLRVVLADDQPVVREGFAAVLAAAEGIEVVGTAGDGRALVHLVAETAPDVALVDVRMPVLDGIAATAQVADLGRTRVLVLTTFDLDEYVFSAVRAGASGFLLKDVSADRLVEAVRLVADGSMLLGPGVTRRLVEDFAALPSEPSPAAPDAPGTTGSWAPHEVAARAGLTPRETEVLGLVARGGSNAEIAASLVVGVETVKSHVAEVLRKLAVRDRVQAVVWAYEHGLVAPGDPAWRAGRA</sequence>
<feature type="modified residue" description="4-aspartylphosphate" evidence="5">
    <location>
        <position position="61"/>
    </location>
</feature>
<dbReference type="GO" id="GO:0000160">
    <property type="term" value="P:phosphorelay signal transduction system"/>
    <property type="evidence" value="ECO:0007669"/>
    <property type="project" value="InterPro"/>
</dbReference>
<dbReference type="InterPro" id="IPR039420">
    <property type="entry name" value="WalR-like"/>
</dbReference>
<feature type="domain" description="HTH luxR-type" evidence="6">
    <location>
        <begin position="168"/>
        <end position="233"/>
    </location>
</feature>
<evidence type="ECO:0000256" key="1">
    <source>
        <dbReference type="ARBA" id="ARBA00022553"/>
    </source>
</evidence>
<keyword evidence="2" id="KW-0805">Transcription regulation</keyword>
<dbReference type="GO" id="GO:0003677">
    <property type="term" value="F:DNA binding"/>
    <property type="evidence" value="ECO:0007669"/>
    <property type="project" value="UniProtKB-KW"/>
</dbReference>
<evidence type="ECO:0000313" key="8">
    <source>
        <dbReference type="EMBL" id="MCM0621541.1"/>
    </source>
</evidence>
<keyword evidence="3" id="KW-0238">DNA-binding</keyword>
<reference evidence="8" key="1">
    <citation type="submission" date="2022-05" db="EMBL/GenBank/DDBJ databases">
        <authorList>
            <person name="Tuo L."/>
        </authorList>
    </citation>
    <scope>NUCLEOTIDE SEQUENCE</scope>
    <source>
        <strain evidence="8">BSK12Z-4</strain>
    </source>
</reference>
<dbReference type="SUPFAM" id="SSF52172">
    <property type="entry name" value="CheY-like"/>
    <property type="match status" value="1"/>
</dbReference>
<dbReference type="RefSeq" id="WP_250827951.1">
    <property type="nucleotide sequence ID" value="NZ_JAMOIL010000019.1"/>
</dbReference>
<dbReference type="Proteomes" id="UP001139485">
    <property type="component" value="Unassembled WGS sequence"/>
</dbReference>
<dbReference type="Gene3D" id="3.40.50.2300">
    <property type="match status" value="1"/>
</dbReference>
<dbReference type="SMART" id="SM00421">
    <property type="entry name" value="HTH_LUXR"/>
    <property type="match status" value="1"/>
</dbReference>
<dbReference type="PROSITE" id="PS50110">
    <property type="entry name" value="RESPONSE_REGULATORY"/>
    <property type="match status" value="1"/>
</dbReference>